<feature type="binding site" evidence="16">
    <location>
        <position position="463"/>
    </location>
    <ligand>
        <name>substrate</name>
    </ligand>
</feature>
<evidence type="ECO:0000256" key="13">
    <source>
        <dbReference type="ARBA" id="ARBA00052123"/>
    </source>
</evidence>
<comment type="catalytic activity">
    <reaction evidence="12">
        <text>gamma-L-glutamyl-L-cysteine + glycine + ATP = glutathione + ADP + phosphate + H(+)</text>
        <dbReference type="Rhea" id="RHEA:13557"/>
        <dbReference type="ChEBI" id="CHEBI:15378"/>
        <dbReference type="ChEBI" id="CHEBI:30616"/>
        <dbReference type="ChEBI" id="CHEBI:43474"/>
        <dbReference type="ChEBI" id="CHEBI:57305"/>
        <dbReference type="ChEBI" id="CHEBI:57925"/>
        <dbReference type="ChEBI" id="CHEBI:58173"/>
        <dbReference type="ChEBI" id="CHEBI:456216"/>
        <dbReference type="EC" id="6.3.2.3"/>
    </reaction>
    <physiologicalReaction direction="left-to-right" evidence="12">
        <dbReference type="Rhea" id="RHEA:13558"/>
    </physiologicalReaction>
</comment>
<dbReference type="FunFam" id="3.40.50.1760:FF:000001">
    <property type="entry name" value="Glutathione synthetase"/>
    <property type="match status" value="1"/>
</dbReference>
<dbReference type="Gene3D" id="3.40.50.1760">
    <property type="entry name" value="Glutathione synthase, substrate-binding domain superfamily, eukaryotic"/>
    <property type="match status" value="1"/>
</dbReference>
<name>A0A9D4JHE7_DREPO</name>
<dbReference type="GO" id="GO:0005524">
    <property type="term" value="F:ATP binding"/>
    <property type="evidence" value="ECO:0007669"/>
    <property type="project" value="UniProtKB-UniRule"/>
</dbReference>
<dbReference type="EC" id="6.3.2.3" evidence="4 15"/>
<dbReference type="InterPro" id="IPR014709">
    <property type="entry name" value="Glutathione_synthase_C_euk"/>
</dbReference>
<evidence type="ECO:0000256" key="6">
    <source>
        <dbReference type="ARBA" id="ARBA00022598"/>
    </source>
</evidence>
<dbReference type="GO" id="GO:0000287">
    <property type="term" value="F:magnesium ion binding"/>
    <property type="evidence" value="ECO:0007669"/>
    <property type="project" value="UniProtKB-UniRule"/>
</dbReference>
<feature type="binding site" evidence="16">
    <location>
        <position position="471"/>
    </location>
    <ligand>
        <name>ATP</name>
        <dbReference type="ChEBI" id="CHEBI:30616"/>
    </ligand>
</feature>
<evidence type="ECO:0000256" key="1">
    <source>
        <dbReference type="ARBA" id="ARBA00004965"/>
    </source>
</evidence>
<feature type="binding site" evidence="16">
    <location>
        <position position="231"/>
    </location>
    <ligand>
        <name>substrate</name>
    </ligand>
</feature>
<dbReference type="InterPro" id="IPR014049">
    <property type="entry name" value="Glutathione_synthase_N_euk"/>
</dbReference>
<keyword evidence="7 15" id="KW-0317">Glutathione biosynthesis</keyword>
<evidence type="ECO:0000313" key="20">
    <source>
        <dbReference type="Proteomes" id="UP000828390"/>
    </source>
</evidence>
<reference evidence="19" key="2">
    <citation type="submission" date="2020-11" db="EMBL/GenBank/DDBJ databases">
        <authorList>
            <person name="McCartney M.A."/>
            <person name="Auch B."/>
            <person name="Kono T."/>
            <person name="Mallez S."/>
            <person name="Becker A."/>
            <person name="Gohl D.M."/>
            <person name="Silverstein K.A.T."/>
            <person name="Koren S."/>
            <person name="Bechman K.B."/>
            <person name="Herman A."/>
            <person name="Abrahante J.E."/>
            <person name="Garbe J."/>
        </authorList>
    </citation>
    <scope>NUCLEOTIDE SEQUENCE</scope>
    <source>
        <strain evidence="19">Duluth1</strain>
        <tissue evidence="19">Whole animal</tissue>
    </source>
</reference>
<dbReference type="PANTHER" id="PTHR11130:SF0">
    <property type="entry name" value="GLUTATHIONE SYNTHETASE"/>
    <property type="match status" value="1"/>
</dbReference>
<keyword evidence="8 15" id="KW-0479">Metal-binding</keyword>
<dbReference type="Gene3D" id="3.30.1490.80">
    <property type="match status" value="1"/>
</dbReference>
<evidence type="ECO:0000256" key="3">
    <source>
        <dbReference type="ARBA" id="ARBA00011738"/>
    </source>
</evidence>
<dbReference type="OrthoDB" id="2020073at2759"/>
<evidence type="ECO:0000256" key="10">
    <source>
        <dbReference type="ARBA" id="ARBA00022840"/>
    </source>
</evidence>
<keyword evidence="9 15" id="KW-0547">Nucleotide-binding</keyword>
<proteinExistence type="inferred from homology"/>
<comment type="catalytic activity">
    <reaction evidence="13">
        <text>gamma-L-glutamyl-(2S)-2-aminobutanoate + glycine + ATP = ophthalmate + ADP + phosphate + H(+)</text>
        <dbReference type="Rhea" id="RHEA:72075"/>
        <dbReference type="ChEBI" id="CHEBI:15378"/>
        <dbReference type="ChEBI" id="CHEBI:30616"/>
        <dbReference type="ChEBI" id="CHEBI:43474"/>
        <dbReference type="ChEBI" id="CHEBI:57305"/>
        <dbReference type="ChEBI" id="CHEBI:189406"/>
        <dbReference type="ChEBI" id="CHEBI:189750"/>
        <dbReference type="ChEBI" id="CHEBI:456216"/>
    </reaction>
    <physiologicalReaction direction="left-to-right" evidence="13">
        <dbReference type="Rhea" id="RHEA:72076"/>
    </physiologicalReaction>
</comment>
<dbReference type="InterPro" id="IPR004887">
    <property type="entry name" value="GSH_synth_subst-bd"/>
</dbReference>
<evidence type="ECO:0000256" key="5">
    <source>
        <dbReference type="ARBA" id="ARBA00020821"/>
    </source>
</evidence>
<keyword evidence="10 15" id="KW-0067">ATP-binding</keyword>
<dbReference type="EMBL" id="JAIWYP010000006">
    <property type="protein sequence ID" value="KAH3812030.1"/>
    <property type="molecule type" value="Genomic_DNA"/>
</dbReference>
<evidence type="ECO:0000313" key="19">
    <source>
        <dbReference type="EMBL" id="KAH3812030.1"/>
    </source>
</evidence>
<feature type="binding site" evidence="16">
    <location>
        <position position="388"/>
    </location>
    <ligand>
        <name>ATP</name>
        <dbReference type="ChEBI" id="CHEBI:30616"/>
    </ligand>
</feature>
<feature type="domain" description="Glutathione synthase substrate-binding" evidence="18">
    <location>
        <begin position="215"/>
        <end position="316"/>
    </location>
</feature>
<accession>A0A9D4JHE7</accession>
<dbReference type="AlphaFoldDB" id="A0A9D4JHE7"/>
<dbReference type="NCBIfam" id="TIGR01986">
    <property type="entry name" value="glut_syn_euk"/>
    <property type="match status" value="1"/>
</dbReference>
<reference evidence="19" key="1">
    <citation type="journal article" date="2019" name="bioRxiv">
        <title>The Genome of the Zebra Mussel, Dreissena polymorpha: A Resource for Invasive Species Research.</title>
        <authorList>
            <person name="McCartney M.A."/>
            <person name="Auch B."/>
            <person name="Kono T."/>
            <person name="Mallez S."/>
            <person name="Zhang Y."/>
            <person name="Obille A."/>
            <person name="Becker A."/>
            <person name="Abrahante J.E."/>
            <person name="Garbe J."/>
            <person name="Badalamenti J.P."/>
            <person name="Herman A."/>
            <person name="Mangelson H."/>
            <person name="Liachko I."/>
            <person name="Sullivan S."/>
            <person name="Sone E.D."/>
            <person name="Koren S."/>
            <person name="Silverstein K.A.T."/>
            <person name="Beckman K.B."/>
            <person name="Gohl D.M."/>
        </authorList>
    </citation>
    <scope>NUCLEOTIDE SEQUENCE</scope>
    <source>
        <strain evidence="19">Duluth1</strain>
        <tissue evidence="19">Whole animal</tissue>
    </source>
</reference>
<feature type="binding site" evidence="16">
    <location>
        <position position="438"/>
    </location>
    <ligand>
        <name>ATP</name>
        <dbReference type="ChEBI" id="CHEBI:30616"/>
    </ligand>
</feature>
<dbReference type="GO" id="GO:0005829">
    <property type="term" value="C:cytosol"/>
    <property type="evidence" value="ECO:0007669"/>
    <property type="project" value="TreeGrafter"/>
</dbReference>
<evidence type="ECO:0000256" key="14">
    <source>
        <dbReference type="ARBA" id="ARBA00059746"/>
    </source>
</evidence>
<evidence type="ECO:0000256" key="11">
    <source>
        <dbReference type="ARBA" id="ARBA00022842"/>
    </source>
</evidence>
<evidence type="ECO:0000259" key="18">
    <source>
        <dbReference type="Pfam" id="PF03199"/>
    </source>
</evidence>
<evidence type="ECO:0000256" key="12">
    <source>
        <dbReference type="ARBA" id="ARBA00048871"/>
    </source>
</evidence>
<dbReference type="GO" id="GO:0004363">
    <property type="term" value="F:glutathione synthase activity"/>
    <property type="evidence" value="ECO:0007669"/>
    <property type="project" value="UniProtKB-UniRule"/>
</dbReference>
<evidence type="ECO:0000256" key="8">
    <source>
        <dbReference type="ARBA" id="ARBA00022723"/>
    </source>
</evidence>
<evidence type="ECO:0000256" key="7">
    <source>
        <dbReference type="ARBA" id="ARBA00022684"/>
    </source>
</evidence>
<sequence>MSASALEVFGVTLSEERIADLIQKSKQWALLHGVAMRPQQNSVSASCVEYAPMTLFPSLIPVGVLAEAKALQQHFNLLMHRVANDHVFLEQSLQNVIKVDSFMQRLWEIYTTVRQEGNPQPASLTLIRNDFMLDVKGSCCEIKGIPASVKLKQIEINTISASFAGLSTGMWNVHRYVMMQAGKETHPTQIPENFPAQGLAAGLLKSWQHYNRESAIVLFVIQSNERNAVDQWWIEKELLNLNRDVKIKYATFQNAHENCKLMDDRRLFLNDEEVAVIYYRDGYMPAHYPSEKEWNVRLMMERSLAVKCPSVHMQLAGSKKIQQELARPGVVERFLRDPDICRRIRDTFAGQYSLDLGSEGDKNVAMAIDDPKHFVLKPQREGGGNNIYGEDIREFLSGIRLSEERNAYVLMERVFPWQQRNYLLKEGKPTNLRDVVSELGIYGVYLGCDKKVLMNEEVGHLLRTKSHDDNEGGIVAGFATIDTPLLVQEPVKSQ</sequence>
<dbReference type="InterPro" id="IPR005615">
    <property type="entry name" value="Glutathione_synthase"/>
</dbReference>
<dbReference type="Pfam" id="PF03199">
    <property type="entry name" value="GSH_synthase"/>
    <property type="match status" value="1"/>
</dbReference>
<comment type="caution">
    <text evidence="19">The sequence shown here is derived from an EMBL/GenBank/DDBJ whole genome shotgun (WGS) entry which is preliminary data.</text>
</comment>
<dbReference type="SUPFAM" id="SSF52440">
    <property type="entry name" value="PreATP-grasp domain"/>
    <property type="match status" value="1"/>
</dbReference>
<feature type="binding site" evidence="16">
    <location>
        <position position="319"/>
    </location>
    <ligand>
        <name>ATP</name>
        <dbReference type="ChEBI" id="CHEBI:30616"/>
    </ligand>
</feature>
<evidence type="ECO:0000256" key="4">
    <source>
        <dbReference type="ARBA" id="ARBA00012214"/>
    </source>
</evidence>
<gene>
    <name evidence="19" type="ORF">DPMN_140451</name>
</gene>
<dbReference type="InterPro" id="IPR014042">
    <property type="entry name" value="Glutathione_synthase_a-hlx"/>
</dbReference>
<feature type="binding site" evidence="16">
    <location>
        <begin position="377"/>
        <end position="386"/>
    </location>
    <ligand>
        <name>ATP</name>
        <dbReference type="ChEBI" id="CHEBI:30616"/>
    </ligand>
</feature>
<evidence type="ECO:0000256" key="15">
    <source>
        <dbReference type="PIRNR" id="PIRNR001558"/>
    </source>
</evidence>
<dbReference type="Gene3D" id="3.30.1490.50">
    <property type="match status" value="1"/>
</dbReference>
<dbReference type="PIRSF" id="PIRSF001558">
    <property type="entry name" value="GSHase"/>
    <property type="match status" value="1"/>
</dbReference>
<comment type="function">
    <text evidence="14">Catalyzes the production of glutathione from gamma-glutamylcysteine and glycine in an ATP-dependent manner. Glutathione (gamma-glutamylcysteinylglycine, GSH) is the most abundant intracellular thiol in living aerobic cells and is required for numerous processes including the protection of cells against oxidative damage, amino acid transport, the detoxification of foreign compounds, the maintenance of protein sulfhydryl groups in a reduced state and acts as a cofactor for a number of enzymes. Participates in ophthalmate biosynthesis in hepatocytes.</text>
</comment>
<protein>
    <recommendedName>
        <fullName evidence="5 15">Glutathione synthetase</fullName>
        <shortName evidence="15">GSH-S</shortName>
        <ecNumber evidence="4 15">6.3.2.3</ecNumber>
    </recommendedName>
</protein>
<dbReference type="PANTHER" id="PTHR11130">
    <property type="entry name" value="GLUTATHIONE SYNTHETASE"/>
    <property type="match status" value="1"/>
</dbReference>
<keyword evidence="20" id="KW-1185">Reference proteome</keyword>
<dbReference type="FunFam" id="3.30.1490.50:FF:000001">
    <property type="entry name" value="Glutathione synthetase"/>
    <property type="match status" value="1"/>
</dbReference>
<feature type="binding site" evidence="17">
    <location>
        <position position="381"/>
    </location>
    <ligand>
        <name>Mg(2+)</name>
        <dbReference type="ChEBI" id="CHEBI:18420"/>
    </ligand>
</feature>
<feature type="binding site" evidence="17">
    <location>
        <position position="157"/>
    </location>
    <ligand>
        <name>Mg(2+)</name>
        <dbReference type="ChEBI" id="CHEBI:18420"/>
    </ligand>
</feature>
<dbReference type="Gene3D" id="1.10.1080.10">
    <property type="entry name" value="Glutathione Synthetase, Chain A, domain 3"/>
    <property type="match status" value="1"/>
</dbReference>
<keyword evidence="11 15" id="KW-0460">Magnesium</keyword>
<evidence type="ECO:0000256" key="17">
    <source>
        <dbReference type="PIRSR" id="PIRSR001558-2"/>
    </source>
</evidence>
<comment type="similarity">
    <text evidence="2 15">Belongs to the eukaryotic GSH synthase family.</text>
</comment>
<dbReference type="Proteomes" id="UP000828390">
    <property type="component" value="Unassembled WGS sequence"/>
</dbReference>
<organism evidence="19 20">
    <name type="scientific">Dreissena polymorpha</name>
    <name type="common">Zebra mussel</name>
    <name type="synonym">Mytilus polymorpha</name>
    <dbReference type="NCBI Taxonomy" id="45954"/>
    <lineage>
        <taxon>Eukaryota</taxon>
        <taxon>Metazoa</taxon>
        <taxon>Spiralia</taxon>
        <taxon>Lophotrochozoa</taxon>
        <taxon>Mollusca</taxon>
        <taxon>Bivalvia</taxon>
        <taxon>Autobranchia</taxon>
        <taxon>Heteroconchia</taxon>
        <taxon>Euheterodonta</taxon>
        <taxon>Imparidentia</taxon>
        <taxon>Neoheterodontei</taxon>
        <taxon>Myida</taxon>
        <taxon>Dreissenoidea</taxon>
        <taxon>Dreissenidae</taxon>
        <taxon>Dreissena</taxon>
    </lineage>
</organism>
<feature type="binding site" evidence="16">
    <location>
        <position position="465"/>
    </location>
    <ligand>
        <name>ATP</name>
        <dbReference type="ChEBI" id="CHEBI:30616"/>
    </ligand>
</feature>
<evidence type="ECO:0000256" key="16">
    <source>
        <dbReference type="PIRSR" id="PIRSR001558-1"/>
    </source>
</evidence>
<dbReference type="InterPro" id="IPR016185">
    <property type="entry name" value="PreATP-grasp_dom_sf"/>
</dbReference>
<dbReference type="Pfam" id="PF03917">
    <property type="entry name" value="GSH_synth_ATP"/>
    <property type="match status" value="1"/>
</dbReference>
<dbReference type="SUPFAM" id="SSF56059">
    <property type="entry name" value="Glutathione synthetase ATP-binding domain-like"/>
    <property type="match status" value="1"/>
</dbReference>
<feature type="binding site" evidence="17">
    <location>
        <position position="155"/>
    </location>
    <ligand>
        <name>Mg(2+)</name>
        <dbReference type="ChEBI" id="CHEBI:18420"/>
    </ligand>
</feature>
<dbReference type="Gene3D" id="3.30.470.20">
    <property type="entry name" value="ATP-grasp fold, B domain"/>
    <property type="match status" value="1"/>
</dbReference>
<dbReference type="GO" id="GO:0043295">
    <property type="term" value="F:glutathione binding"/>
    <property type="evidence" value="ECO:0007669"/>
    <property type="project" value="UniProtKB-UniRule"/>
</dbReference>
<comment type="cofactor">
    <cofactor evidence="15 17">
        <name>Mg(2+)</name>
        <dbReference type="ChEBI" id="CHEBI:18420"/>
    </cofactor>
    <text evidence="15 17">Binds 1 Mg(2+) ion per subunit.</text>
</comment>
<evidence type="ECO:0000256" key="2">
    <source>
        <dbReference type="ARBA" id="ARBA00010385"/>
    </source>
</evidence>
<feature type="binding site" evidence="16">
    <location>
        <position position="155"/>
    </location>
    <ligand>
        <name>ATP</name>
        <dbReference type="ChEBI" id="CHEBI:30616"/>
    </ligand>
</feature>
<keyword evidence="6 15" id="KW-0436">Ligase</keyword>
<dbReference type="InterPro" id="IPR037013">
    <property type="entry name" value="GSH-S_sub-bd_sf"/>
</dbReference>
<evidence type="ECO:0000256" key="9">
    <source>
        <dbReference type="ARBA" id="ARBA00022741"/>
    </source>
</evidence>
<comment type="pathway">
    <text evidence="1 15">Sulfur metabolism; glutathione biosynthesis; glutathione from L-cysteine and L-glutamate: step 2/2.</text>
</comment>
<comment type="subunit">
    <text evidence="3">Homodimer.</text>
</comment>
<feature type="binding site" evidence="16">
    <location>
        <position position="128"/>
    </location>
    <ligand>
        <name>substrate</name>
    </ligand>
</feature>